<protein>
    <submittedName>
        <fullName evidence="3">Transcriptional regulator</fullName>
    </submittedName>
</protein>
<evidence type="ECO:0000313" key="2">
    <source>
        <dbReference type="EMBL" id="AXX61823.1"/>
    </source>
</evidence>
<dbReference type="InterPro" id="IPR029442">
    <property type="entry name" value="GyrI-like"/>
</dbReference>
<dbReference type="Pfam" id="PF06445">
    <property type="entry name" value="GyrI-like"/>
    <property type="match status" value="1"/>
</dbReference>
<dbReference type="Gene3D" id="3.30.530.20">
    <property type="match status" value="1"/>
</dbReference>
<organism evidence="3 4">
    <name type="scientific">Vibrio vulnificus</name>
    <dbReference type="NCBI Taxonomy" id="672"/>
    <lineage>
        <taxon>Bacteria</taxon>
        <taxon>Pseudomonadati</taxon>
        <taxon>Pseudomonadota</taxon>
        <taxon>Gammaproteobacteria</taxon>
        <taxon>Vibrionales</taxon>
        <taxon>Vibrionaceae</taxon>
        <taxon>Vibrio</taxon>
    </lineage>
</organism>
<sequence length="316" mass="36327">MRIDMTGTCVSRSIYIDRKPEKVIDYISDFGTWAKWSPWLILEPKSEVTFSTFQQQPGAQYAWKGERIGAGKMELAHLYDHQLVFRLSYLKPFKGEAEVYFNVSPEQQGCRVEWQFQGKLPWYMFFFRQMFGAVLGMDYARGLRMLKSAIETGHVYSKLKDLGEKVVPQVHYIGVKGSATTDDVGHLMQRHFDNLEDYVAEYRVPVCGEIFNLYHSMSLKTGLFEFTTCIPVSYPIEAKGKFVAGTLPSMPVYAVEHQGEYQFLGNAWSFASSLTRAKKIKTRHKPLGIEKYLNGKMDVEPKELLTEVMLVKRSES</sequence>
<evidence type="ECO:0000313" key="3">
    <source>
        <dbReference type="EMBL" id="POB44611.1"/>
    </source>
</evidence>
<dbReference type="KEGG" id="vvl:VV93_v1c35400"/>
<feature type="domain" description="GyrI-like small molecule binding" evidence="1">
    <location>
        <begin position="167"/>
        <end position="310"/>
    </location>
</feature>
<proteinExistence type="predicted"/>
<dbReference type="Gene3D" id="3.20.80.10">
    <property type="entry name" value="Regulatory factor, effector binding domain"/>
    <property type="match status" value="1"/>
</dbReference>
<name>A0A2S3QZD3_VIBVL</name>
<gene>
    <name evidence="3" type="ORF">CRN52_18605</name>
    <name evidence="2" type="ORF">FORC53_3484</name>
</gene>
<dbReference type="InterPro" id="IPR019587">
    <property type="entry name" value="Polyketide_cyclase/dehydratase"/>
</dbReference>
<evidence type="ECO:0000259" key="1">
    <source>
        <dbReference type="Pfam" id="PF06445"/>
    </source>
</evidence>
<dbReference type="Proteomes" id="UP000263418">
    <property type="component" value="Chromosome 2"/>
</dbReference>
<dbReference type="Proteomes" id="UP000237466">
    <property type="component" value="Unassembled WGS sequence"/>
</dbReference>
<accession>A0A2S3QZD3</accession>
<evidence type="ECO:0000313" key="5">
    <source>
        <dbReference type="Proteomes" id="UP000263418"/>
    </source>
</evidence>
<dbReference type="CDD" id="cd07818">
    <property type="entry name" value="SRPBCC_1"/>
    <property type="match status" value="1"/>
</dbReference>
<dbReference type="EMBL" id="PDGH01000124">
    <property type="protein sequence ID" value="POB44611.1"/>
    <property type="molecule type" value="Genomic_DNA"/>
</dbReference>
<dbReference type="RefSeq" id="WP_011151897.1">
    <property type="nucleotide sequence ID" value="NZ_CABMOC010000005.1"/>
</dbReference>
<dbReference type="EMBL" id="CP019291">
    <property type="protein sequence ID" value="AXX61823.1"/>
    <property type="molecule type" value="Genomic_DNA"/>
</dbReference>
<dbReference type="InterPro" id="IPR011256">
    <property type="entry name" value="Reg_factor_effector_dom_sf"/>
</dbReference>
<dbReference type="AlphaFoldDB" id="A0A2S3QZD3"/>
<evidence type="ECO:0000313" key="4">
    <source>
        <dbReference type="Proteomes" id="UP000237466"/>
    </source>
</evidence>
<dbReference type="SUPFAM" id="SSF55961">
    <property type="entry name" value="Bet v1-like"/>
    <property type="match status" value="1"/>
</dbReference>
<reference evidence="3 4" key="2">
    <citation type="journal article" date="2018" name="Front. Microbiol.">
        <title>Phylogeny of Vibrio vulnificus from the Analysis of the Core-Genome: Implications for Intra-Species Taxonomy.</title>
        <authorList>
            <person name="Roig F.J."/>
            <person name="Gonzalez-Candelas F."/>
            <person name="Sanjuan E."/>
            <person name="Fouz B."/>
            <person name="Feil E.J."/>
            <person name="Llorens C."/>
            <person name="Baker-Austin C."/>
            <person name="Oliver J.D."/>
            <person name="Danin-Poleg Y."/>
            <person name="Gibas C.J."/>
            <person name="Kashi Y."/>
            <person name="Gulig P.A."/>
            <person name="Morrison S.S."/>
            <person name="Amaro C."/>
        </authorList>
    </citation>
    <scope>NUCLEOTIDE SEQUENCE [LARGE SCALE GENOMIC DNA]</scope>
    <source>
        <strain evidence="3 4">CECT4608</strain>
    </source>
</reference>
<dbReference type="SUPFAM" id="SSF55136">
    <property type="entry name" value="Probable bacterial effector-binding domain"/>
    <property type="match status" value="1"/>
</dbReference>
<reference evidence="2 5" key="1">
    <citation type="submission" date="2017-01" db="EMBL/GenBank/DDBJ databases">
        <title>Complete Genome Sequence of Vibrio vulnificus FORC_053.</title>
        <authorList>
            <consortium name="Food-borne Pathogen Omics Research Center"/>
            <person name="Chung H.Y."/>
            <person name="Na E.J."/>
            <person name="Song J.S."/>
            <person name="Kim H."/>
            <person name="Lee J.-H."/>
            <person name="Ryu S."/>
            <person name="Choi S.H."/>
        </authorList>
    </citation>
    <scope>NUCLEOTIDE SEQUENCE [LARGE SCALE GENOMIC DNA]</scope>
    <source>
        <strain evidence="2 5">FORC_053</strain>
    </source>
</reference>
<dbReference type="Pfam" id="PF10604">
    <property type="entry name" value="Polyketide_cyc2"/>
    <property type="match status" value="1"/>
</dbReference>
<dbReference type="InterPro" id="IPR023393">
    <property type="entry name" value="START-like_dom_sf"/>
</dbReference>